<dbReference type="FunFam" id="3.50.40.10:FF:000001">
    <property type="entry name" value="Phenylalanine--tRNA ligase beta subunit"/>
    <property type="match status" value="1"/>
</dbReference>
<comment type="similarity">
    <text evidence="2 15">Belongs to the phenylalanyl-tRNA synthetase beta subunit family. Type 1 subfamily.</text>
</comment>
<evidence type="ECO:0000256" key="10">
    <source>
        <dbReference type="ARBA" id="ARBA00022842"/>
    </source>
</evidence>
<keyword evidence="8 15" id="KW-0547">Nucleotide-binding</keyword>
<evidence type="ECO:0000256" key="1">
    <source>
        <dbReference type="ARBA" id="ARBA00004496"/>
    </source>
</evidence>
<dbReference type="SUPFAM" id="SSF54991">
    <property type="entry name" value="Anticodon-binding domain of PheRS"/>
    <property type="match status" value="1"/>
</dbReference>
<dbReference type="InterPro" id="IPR009061">
    <property type="entry name" value="DNA-bd_dom_put_sf"/>
</dbReference>
<dbReference type="Pfam" id="PF01588">
    <property type="entry name" value="tRNA_bind"/>
    <property type="match status" value="1"/>
</dbReference>
<gene>
    <name evidence="15" type="primary">pheT</name>
    <name evidence="20" type="ORF">JIN82_04340</name>
</gene>
<dbReference type="GO" id="GO:0000287">
    <property type="term" value="F:magnesium ion binding"/>
    <property type="evidence" value="ECO:0007669"/>
    <property type="project" value="UniProtKB-UniRule"/>
</dbReference>
<evidence type="ECO:0000256" key="14">
    <source>
        <dbReference type="ARBA" id="ARBA00049255"/>
    </source>
</evidence>
<dbReference type="Gene3D" id="3.30.56.10">
    <property type="match status" value="2"/>
</dbReference>
<dbReference type="NCBIfam" id="NF045760">
    <property type="entry name" value="YtpR"/>
    <property type="match status" value="1"/>
</dbReference>
<dbReference type="InterPro" id="IPR036690">
    <property type="entry name" value="Fdx_antiC-bd_sf"/>
</dbReference>
<dbReference type="Pfam" id="PF17759">
    <property type="entry name" value="tRNA_synthFbeta"/>
    <property type="match status" value="1"/>
</dbReference>
<dbReference type="CDD" id="cd02796">
    <property type="entry name" value="tRNA_bind_bactPheRS"/>
    <property type="match status" value="1"/>
</dbReference>
<dbReference type="Proteomes" id="UP000624703">
    <property type="component" value="Unassembled WGS sequence"/>
</dbReference>
<keyword evidence="5 16" id="KW-0820">tRNA-binding</keyword>
<evidence type="ECO:0000313" key="21">
    <source>
        <dbReference type="Proteomes" id="UP000624703"/>
    </source>
</evidence>
<evidence type="ECO:0000259" key="18">
    <source>
        <dbReference type="PROSITE" id="PS51447"/>
    </source>
</evidence>
<evidence type="ECO:0000256" key="4">
    <source>
        <dbReference type="ARBA" id="ARBA00022490"/>
    </source>
</evidence>
<protein>
    <recommendedName>
        <fullName evidence="15">Phenylalanine--tRNA ligase beta subunit</fullName>
        <ecNumber evidence="15">6.1.1.20</ecNumber>
    </recommendedName>
    <alternativeName>
        <fullName evidence="15">Phenylalanyl-tRNA synthetase beta subunit</fullName>
        <shortName evidence="15">PheRS</shortName>
    </alternativeName>
</protein>
<dbReference type="SMART" id="SM00874">
    <property type="entry name" value="B5"/>
    <property type="match status" value="1"/>
</dbReference>
<evidence type="ECO:0000256" key="11">
    <source>
        <dbReference type="ARBA" id="ARBA00022884"/>
    </source>
</evidence>
<dbReference type="InterPro" id="IPR041616">
    <property type="entry name" value="PheRS_beta_core"/>
</dbReference>
<feature type="binding site" evidence="15">
    <location>
        <position position="459"/>
    </location>
    <ligand>
        <name>Mg(2+)</name>
        <dbReference type="ChEBI" id="CHEBI:18420"/>
        <note>shared with alpha subunit</note>
    </ligand>
</feature>
<dbReference type="GO" id="GO:0005524">
    <property type="term" value="F:ATP binding"/>
    <property type="evidence" value="ECO:0007669"/>
    <property type="project" value="UniProtKB-UniRule"/>
</dbReference>
<dbReference type="InterPro" id="IPR045060">
    <property type="entry name" value="Phe-tRNA-ligase_IIc_bsu"/>
</dbReference>
<organism evidence="20 21">
    <name type="scientific">Persicirhabdus sediminis</name>
    <dbReference type="NCBI Taxonomy" id="454144"/>
    <lineage>
        <taxon>Bacteria</taxon>
        <taxon>Pseudomonadati</taxon>
        <taxon>Verrucomicrobiota</taxon>
        <taxon>Verrucomicrobiia</taxon>
        <taxon>Verrucomicrobiales</taxon>
        <taxon>Verrucomicrobiaceae</taxon>
        <taxon>Persicirhabdus</taxon>
    </lineage>
</organism>
<comment type="cofactor">
    <cofactor evidence="15">
        <name>Mg(2+)</name>
        <dbReference type="ChEBI" id="CHEBI:18420"/>
    </cofactor>
    <text evidence="15">Binds 2 magnesium ions per tetramer.</text>
</comment>
<evidence type="ECO:0000256" key="12">
    <source>
        <dbReference type="ARBA" id="ARBA00022917"/>
    </source>
</evidence>
<reference evidence="20" key="1">
    <citation type="submission" date="2021-01" db="EMBL/GenBank/DDBJ databases">
        <title>Modified the classification status of verrucomicrobia.</title>
        <authorList>
            <person name="Feng X."/>
        </authorList>
    </citation>
    <scope>NUCLEOTIDE SEQUENCE</scope>
    <source>
        <strain evidence="20">_KCTC 22039</strain>
    </source>
</reference>
<feature type="binding site" evidence="15">
    <location>
        <position position="449"/>
    </location>
    <ligand>
        <name>Mg(2+)</name>
        <dbReference type="ChEBI" id="CHEBI:18420"/>
        <note>shared with alpha subunit</note>
    </ligand>
</feature>
<dbReference type="InterPro" id="IPR020825">
    <property type="entry name" value="Phe-tRNA_synthase-like_B3/B4"/>
</dbReference>
<feature type="binding site" evidence="15">
    <location>
        <position position="458"/>
    </location>
    <ligand>
        <name>Mg(2+)</name>
        <dbReference type="ChEBI" id="CHEBI:18420"/>
        <note>shared with alpha subunit</note>
    </ligand>
</feature>
<evidence type="ECO:0000256" key="6">
    <source>
        <dbReference type="ARBA" id="ARBA00022598"/>
    </source>
</evidence>
<dbReference type="EMBL" id="JAENIM010000021">
    <property type="protein sequence ID" value="MBK1790383.1"/>
    <property type="molecule type" value="Genomic_DNA"/>
</dbReference>
<dbReference type="InterPro" id="IPR002547">
    <property type="entry name" value="tRNA-bd_dom"/>
</dbReference>
<dbReference type="SUPFAM" id="SSF56037">
    <property type="entry name" value="PheT/TilS domain"/>
    <property type="match status" value="1"/>
</dbReference>
<feature type="domain" description="B5" evidence="19">
    <location>
        <begin position="399"/>
        <end position="471"/>
    </location>
</feature>
<dbReference type="GO" id="GO:0006432">
    <property type="term" value="P:phenylalanyl-tRNA aminoacylation"/>
    <property type="evidence" value="ECO:0007669"/>
    <property type="project" value="UniProtKB-UniRule"/>
</dbReference>
<dbReference type="SUPFAM" id="SSF46955">
    <property type="entry name" value="Putative DNA-binding domain"/>
    <property type="match status" value="1"/>
</dbReference>
<dbReference type="SUPFAM" id="SSF50249">
    <property type="entry name" value="Nucleic acid-binding proteins"/>
    <property type="match status" value="1"/>
</dbReference>
<dbReference type="Gene3D" id="3.50.40.10">
    <property type="entry name" value="Phenylalanyl-trna Synthetase, Chain B, domain 3"/>
    <property type="match status" value="1"/>
</dbReference>
<dbReference type="PROSITE" id="PS51483">
    <property type="entry name" value="B5"/>
    <property type="match status" value="1"/>
</dbReference>
<dbReference type="HAMAP" id="MF_00283">
    <property type="entry name" value="Phe_tRNA_synth_beta1"/>
    <property type="match status" value="1"/>
</dbReference>
<dbReference type="Pfam" id="PF03483">
    <property type="entry name" value="B3_4"/>
    <property type="match status" value="1"/>
</dbReference>
<keyword evidence="10 15" id="KW-0460">Magnesium</keyword>
<name>A0A8J7SLG9_9BACT</name>
<evidence type="ECO:0000256" key="13">
    <source>
        <dbReference type="ARBA" id="ARBA00023146"/>
    </source>
</evidence>
<dbReference type="InterPro" id="IPR005147">
    <property type="entry name" value="tRNA_synthase_B5-dom"/>
</dbReference>
<evidence type="ECO:0000259" key="19">
    <source>
        <dbReference type="PROSITE" id="PS51483"/>
    </source>
</evidence>
<dbReference type="Gene3D" id="2.40.50.140">
    <property type="entry name" value="Nucleic acid-binding proteins"/>
    <property type="match status" value="1"/>
</dbReference>
<proteinExistence type="inferred from homology"/>
<comment type="subcellular location">
    <subcellularLocation>
        <location evidence="1 15">Cytoplasm</location>
    </subcellularLocation>
</comment>
<dbReference type="InterPro" id="IPR005146">
    <property type="entry name" value="B3/B4_tRNA-bd"/>
</dbReference>
<evidence type="ECO:0000259" key="17">
    <source>
        <dbReference type="PROSITE" id="PS50886"/>
    </source>
</evidence>
<dbReference type="PANTHER" id="PTHR10947:SF0">
    <property type="entry name" value="PHENYLALANINE--TRNA LIGASE BETA SUBUNIT"/>
    <property type="match status" value="1"/>
</dbReference>
<dbReference type="PROSITE" id="PS50886">
    <property type="entry name" value="TRBD"/>
    <property type="match status" value="1"/>
</dbReference>
<feature type="binding site" evidence="15">
    <location>
        <position position="455"/>
    </location>
    <ligand>
        <name>Mg(2+)</name>
        <dbReference type="ChEBI" id="CHEBI:18420"/>
        <note>shared with alpha subunit</note>
    </ligand>
</feature>
<evidence type="ECO:0000256" key="15">
    <source>
        <dbReference type="HAMAP-Rule" id="MF_00283"/>
    </source>
</evidence>
<dbReference type="Pfam" id="PF03484">
    <property type="entry name" value="B5"/>
    <property type="match status" value="1"/>
</dbReference>
<dbReference type="GO" id="GO:0000049">
    <property type="term" value="F:tRNA binding"/>
    <property type="evidence" value="ECO:0007669"/>
    <property type="project" value="UniProtKB-UniRule"/>
</dbReference>
<dbReference type="Pfam" id="PF03147">
    <property type="entry name" value="FDX-ACB"/>
    <property type="match status" value="1"/>
</dbReference>
<dbReference type="InterPro" id="IPR033714">
    <property type="entry name" value="tRNA_bind_bactPheRS"/>
</dbReference>
<keyword evidence="7 15" id="KW-0479">Metal-binding</keyword>
<evidence type="ECO:0000256" key="5">
    <source>
        <dbReference type="ARBA" id="ARBA00022555"/>
    </source>
</evidence>
<evidence type="ECO:0000256" key="8">
    <source>
        <dbReference type="ARBA" id="ARBA00022741"/>
    </source>
</evidence>
<dbReference type="SUPFAM" id="SSF55681">
    <property type="entry name" value="Class II aaRS and biotin synthetases"/>
    <property type="match status" value="1"/>
</dbReference>
<dbReference type="InterPro" id="IPR045864">
    <property type="entry name" value="aa-tRNA-synth_II/BPL/LPL"/>
</dbReference>
<comment type="caution">
    <text evidence="20">The sequence shown here is derived from an EMBL/GenBank/DDBJ whole genome shotgun (WGS) entry which is preliminary data.</text>
</comment>
<dbReference type="Gene3D" id="3.30.930.10">
    <property type="entry name" value="Bira Bifunctional Protein, Domain 2"/>
    <property type="match status" value="1"/>
</dbReference>
<evidence type="ECO:0000313" key="20">
    <source>
        <dbReference type="EMBL" id="MBK1790383.1"/>
    </source>
</evidence>
<dbReference type="EC" id="6.1.1.20" evidence="15"/>
<dbReference type="AlphaFoldDB" id="A0A8J7SLG9"/>
<evidence type="ECO:0000256" key="3">
    <source>
        <dbReference type="ARBA" id="ARBA00011209"/>
    </source>
</evidence>
<dbReference type="SMART" id="SM00896">
    <property type="entry name" value="FDX-ACB"/>
    <property type="match status" value="1"/>
</dbReference>
<dbReference type="NCBIfam" id="TIGR00472">
    <property type="entry name" value="pheT_bact"/>
    <property type="match status" value="1"/>
</dbReference>
<dbReference type="Gene3D" id="3.30.70.380">
    <property type="entry name" value="Ferrodoxin-fold anticodon-binding domain"/>
    <property type="match status" value="1"/>
</dbReference>
<dbReference type="InterPro" id="IPR005121">
    <property type="entry name" value="Fdx_antiC-bd"/>
</dbReference>
<dbReference type="FunFam" id="2.40.50.140:FF:000045">
    <property type="entry name" value="Phenylalanine--tRNA ligase beta subunit"/>
    <property type="match status" value="1"/>
</dbReference>
<dbReference type="PANTHER" id="PTHR10947">
    <property type="entry name" value="PHENYLALANYL-TRNA SYNTHETASE BETA CHAIN AND LEUCINE-RICH REPEAT-CONTAINING PROTEIN 47"/>
    <property type="match status" value="1"/>
</dbReference>
<keyword evidence="12 15" id="KW-0648">Protein biosynthesis</keyword>
<keyword evidence="21" id="KW-1185">Reference proteome</keyword>
<keyword evidence="11 16" id="KW-0694">RNA-binding</keyword>
<dbReference type="SMART" id="SM00873">
    <property type="entry name" value="B3_4"/>
    <property type="match status" value="1"/>
</dbReference>
<keyword evidence="6 15" id="KW-0436">Ligase</keyword>
<evidence type="ECO:0000256" key="2">
    <source>
        <dbReference type="ARBA" id="ARBA00008653"/>
    </source>
</evidence>
<dbReference type="PROSITE" id="PS51447">
    <property type="entry name" value="FDX_ACB"/>
    <property type="match status" value="1"/>
</dbReference>
<evidence type="ECO:0000256" key="9">
    <source>
        <dbReference type="ARBA" id="ARBA00022840"/>
    </source>
</evidence>
<comment type="subunit">
    <text evidence="3 15">Tetramer of two alpha and two beta subunits.</text>
</comment>
<dbReference type="RefSeq" id="WP_200310415.1">
    <property type="nucleotide sequence ID" value="NZ_JAENIM010000021.1"/>
</dbReference>
<dbReference type="InterPro" id="IPR004532">
    <property type="entry name" value="Phe-tRNA-ligase_IIc_bsu_bact"/>
</dbReference>
<keyword evidence="13 15" id="KW-0030">Aminoacyl-tRNA synthetase</keyword>
<dbReference type="GO" id="GO:0004826">
    <property type="term" value="F:phenylalanine-tRNA ligase activity"/>
    <property type="evidence" value="ECO:0007669"/>
    <property type="project" value="UniProtKB-UniRule"/>
</dbReference>
<evidence type="ECO:0000256" key="16">
    <source>
        <dbReference type="PROSITE-ProRule" id="PRU00209"/>
    </source>
</evidence>
<comment type="catalytic activity">
    <reaction evidence="14 15">
        <text>tRNA(Phe) + L-phenylalanine + ATP = L-phenylalanyl-tRNA(Phe) + AMP + diphosphate + H(+)</text>
        <dbReference type="Rhea" id="RHEA:19413"/>
        <dbReference type="Rhea" id="RHEA-COMP:9668"/>
        <dbReference type="Rhea" id="RHEA-COMP:9699"/>
        <dbReference type="ChEBI" id="CHEBI:15378"/>
        <dbReference type="ChEBI" id="CHEBI:30616"/>
        <dbReference type="ChEBI" id="CHEBI:33019"/>
        <dbReference type="ChEBI" id="CHEBI:58095"/>
        <dbReference type="ChEBI" id="CHEBI:78442"/>
        <dbReference type="ChEBI" id="CHEBI:78531"/>
        <dbReference type="ChEBI" id="CHEBI:456215"/>
        <dbReference type="EC" id="6.1.1.20"/>
    </reaction>
</comment>
<sequence length="801" mass="86346">MNVSLNWLKTHLDISDYSLEKIDDLLTFAGIEVEGVSQSGVPSDKVVVAQIKSAEQHPDADRLKVCQVDAGEGELRQIVCGAQNYSVGDKVPCALPGADLGNGFLIKEGKLRGVASLGMLCGADEIGLVSEEDGLFILPADSAIGTKLVDLFPSDTIIEVEVTPNRPDLLSHLGMARELAALAKVERSQLEIPSAETTPAGDDIVLSQPAQGPYYTAQKISNVKVTDSPSWLKERLEAIGLRPINNVVDITNYVLHELGHPLHAFDAAKVTGALDIRLAADGEKFAALDENDYQLESSDLVISDASGQVLALAGIMGGADSGVTETTTDVILESAYFTPSEIRRTSRRLNLSSDSSYRFERGSDPQAVLNASAYAAKLICEIAGGQLDGATQVAGEAPVLTQPVTLDVAKLDQLMGGSITLAEAEAILISLGLEKGEDNQWIIPSFRLDLQRHIDLVEEIARVHGLDKVESRYTGTFVDESPVDKAYDAQMALRYKLASLGFYEAQTIKLIAEKSLDATVAQLGDALPQRPLQDGDLVKVALPLSEDHAIMRPSLTPGLVATAARNLRQGAKALRFFEMGRQFRNMGGGKAKDLEADSLAILISGELQPASWANTKPSLADLADAKAIVAQLLPQQDVQINKRDRDGFILAGDVLADGKPIGAIAQLKPSRCRELGTELPIYVLELDLKKLQQLTSEDSPVNPLPQFPGSARDSAIEAPLSLANGEIEKVLGKYKEPLLVEFRCTDIFADPSGEKIAADKKSMTYSFMYRSDKGTLKQKEVDQAHQKLLDHLTKSLPISFR</sequence>
<keyword evidence="4 15" id="KW-0963">Cytoplasm</keyword>
<keyword evidence="9 15" id="KW-0067">ATP-binding</keyword>
<dbReference type="InterPro" id="IPR012340">
    <property type="entry name" value="NA-bd_OB-fold"/>
</dbReference>
<feature type="domain" description="TRNA-binding" evidence="17">
    <location>
        <begin position="40"/>
        <end position="149"/>
    </location>
</feature>
<feature type="domain" description="FDX-ACB" evidence="18">
    <location>
        <begin position="705"/>
        <end position="801"/>
    </location>
</feature>
<dbReference type="GO" id="GO:0009328">
    <property type="term" value="C:phenylalanine-tRNA ligase complex"/>
    <property type="evidence" value="ECO:0007669"/>
    <property type="project" value="TreeGrafter"/>
</dbReference>
<accession>A0A8J7SLG9</accession>
<evidence type="ECO:0000256" key="7">
    <source>
        <dbReference type="ARBA" id="ARBA00022723"/>
    </source>
</evidence>